<gene>
    <name evidence="2" type="ORF">AM493_05670</name>
</gene>
<dbReference type="InterPro" id="IPR036390">
    <property type="entry name" value="WH_DNA-bd_sf"/>
</dbReference>
<accession>A0A0M8MGZ3</accession>
<dbReference type="SUPFAM" id="SSF55811">
    <property type="entry name" value="Nudix"/>
    <property type="match status" value="1"/>
</dbReference>
<dbReference type="AlphaFoldDB" id="A0A0M8MGZ3"/>
<dbReference type="Pfam" id="PF21906">
    <property type="entry name" value="WHD_NrtR"/>
    <property type="match status" value="1"/>
</dbReference>
<evidence type="ECO:0000313" key="2">
    <source>
        <dbReference type="EMBL" id="KOS05577.1"/>
    </source>
</evidence>
<organism evidence="2 3">
    <name type="scientific">Flavobacterium akiainvivens</name>
    <dbReference type="NCBI Taxonomy" id="1202724"/>
    <lineage>
        <taxon>Bacteria</taxon>
        <taxon>Pseudomonadati</taxon>
        <taxon>Bacteroidota</taxon>
        <taxon>Flavobacteriia</taxon>
        <taxon>Flavobacteriales</taxon>
        <taxon>Flavobacteriaceae</taxon>
        <taxon>Flavobacterium</taxon>
    </lineage>
</organism>
<reference evidence="2 3" key="1">
    <citation type="submission" date="2015-08" db="EMBL/GenBank/DDBJ databases">
        <title>Whole genome sequence of Flavobacterium akiainvivens IK-1T, from decaying Wikstroemia oahuensis, an endemic Hawaiian shrub.</title>
        <authorList>
            <person name="Wan X."/>
            <person name="Hou S."/>
            <person name="Saito J."/>
            <person name="Donachie S."/>
        </authorList>
    </citation>
    <scope>NUCLEOTIDE SEQUENCE [LARGE SCALE GENOMIC DNA]</scope>
    <source>
        <strain evidence="2 3">IK-1</strain>
    </source>
</reference>
<dbReference type="Pfam" id="PF00293">
    <property type="entry name" value="NUDIX"/>
    <property type="match status" value="1"/>
</dbReference>
<sequence length="250" mass="29281">MFKSLVDKMLANSKVYSELYLSHISIDSVVFGFHDDCLKVLLTRFEGEDNWALPGGYVQHEENIYDAAKRILQQRTGATNIFLKQFETFGKTNRSEGFFEGLPDDLWQKKRFISIGYYALIDFTTLSPEIDMFSDACSWHDSADLPGFSMDHKEIYDAALLQLRRDLNYKPVGYTLLPEKFTMPQLQRLYEVILGKELNRGNFYRKMMRYNILQKLEETRKGGAHKAANYYSFDKQRYEEALNNGFQESW</sequence>
<evidence type="ECO:0000313" key="3">
    <source>
        <dbReference type="Proteomes" id="UP000037755"/>
    </source>
</evidence>
<dbReference type="CDD" id="cd18873">
    <property type="entry name" value="NUDIX_NadM_like"/>
    <property type="match status" value="1"/>
</dbReference>
<dbReference type="GO" id="GO:0016787">
    <property type="term" value="F:hydrolase activity"/>
    <property type="evidence" value="ECO:0007669"/>
    <property type="project" value="UniProtKB-KW"/>
</dbReference>
<proteinExistence type="predicted"/>
<dbReference type="InterPro" id="IPR054105">
    <property type="entry name" value="WHD_NrtR"/>
</dbReference>
<comment type="caution">
    <text evidence="2">The sequence shown here is derived from an EMBL/GenBank/DDBJ whole genome shotgun (WGS) entry which is preliminary data.</text>
</comment>
<dbReference type="EMBL" id="LIYD01000005">
    <property type="protein sequence ID" value="KOS05577.1"/>
    <property type="molecule type" value="Genomic_DNA"/>
</dbReference>
<dbReference type="RefSeq" id="WP_054406779.1">
    <property type="nucleotide sequence ID" value="NZ_FOYA01000003.1"/>
</dbReference>
<dbReference type="InterPro" id="IPR000086">
    <property type="entry name" value="NUDIX_hydrolase_dom"/>
</dbReference>
<keyword evidence="3" id="KW-1185">Reference proteome</keyword>
<name>A0A0M8MGZ3_9FLAO</name>
<dbReference type="OrthoDB" id="9786141at2"/>
<dbReference type="SUPFAM" id="SSF46785">
    <property type="entry name" value="Winged helix' DNA-binding domain"/>
    <property type="match status" value="1"/>
</dbReference>
<dbReference type="InterPro" id="IPR036388">
    <property type="entry name" value="WH-like_DNA-bd_sf"/>
</dbReference>
<dbReference type="PROSITE" id="PS51462">
    <property type="entry name" value="NUDIX"/>
    <property type="match status" value="1"/>
</dbReference>
<dbReference type="Gene3D" id="1.10.10.10">
    <property type="entry name" value="Winged helix-like DNA-binding domain superfamily/Winged helix DNA-binding domain"/>
    <property type="match status" value="1"/>
</dbReference>
<dbReference type="Gene3D" id="3.90.79.10">
    <property type="entry name" value="Nucleoside Triphosphate Pyrophosphohydrolase"/>
    <property type="match status" value="1"/>
</dbReference>
<dbReference type="InterPro" id="IPR015797">
    <property type="entry name" value="NUDIX_hydrolase-like_dom_sf"/>
</dbReference>
<dbReference type="PATRIC" id="fig|1202724.3.peg.1174"/>
<protein>
    <submittedName>
        <fullName evidence="2">NUDIX hydrolase</fullName>
    </submittedName>
</protein>
<evidence type="ECO:0000259" key="1">
    <source>
        <dbReference type="PROSITE" id="PS51462"/>
    </source>
</evidence>
<keyword evidence="2" id="KW-0378">Hydrolase</keyword>
<dbReference type="Proteomes" id="UP000037755">
    <property type="component" value="Unassembled WGS sequence"/>
</dbReference>
<feature type="domain" description="Nudix hydrolase" evidence="1">
    <location>
        <begin position="21"/>
        <end position="164"/>
    </location>
</feature>